<protein>
    <recommendedName>
        <fullName evidence="2">Lipopolysaccharide export system permease protein LptF</fullName>
    </recommendedName>
</protein>
<dbReference type="NCBIfam" id="TIGR04407">
    <property type="entry name" value="LptF_YjgP"/>
    <property type="match status" value="1"/>
</dbReference>
<keyword evidence="6 9" id="KW-0812">Transmembrane</keyword>
<evidence type="ECO:0000313" key="11">
    <source>
        <dbReference type="Proteomes" id="UP000028945"/>
    </source>
</evidence>
<evidence type="ECO:0000256" key="7">
    <source>
        <dbReference type="ARBA" id="ARBA00022989"/>
    </source>
</evidence>
<keyword evidence="7 9" id="KW-1133">Transmembrane helix</keyword>
<dbReference type="STRING" id="1072685.IX83_06645"/>
<evidence type="ECO:0000313" key="10">
    <source>
        <dbReference type="EMBL" id="AIL33032.1"/>
    </source>
</evidence>
<evidence type="ECO:0000256" key="2">
    <source>
        <dbReference type="ARBA" id="ARBA00014213"/>
    </source>
</evidence>
<keyword evidence="11" id="KW-1185">Reference proteome</keyword>
<keyword evidence="4" id="KW-1003">Cell membrane</keyword>
<feature type="transmembrane region" description="Helical" evidence="9">
    <location>
        <begin position="12"/>
        <end position="36"/>
    </location>
</feature>
<dbReference type="InterPro" id="IPR005495">
    <property type="entry name" value="LptG/LptF_permease"/>
</dbReference>
<feature type="transmembrane region" description="Helical" evidence="9">
    <location>
        <begin position="334"/>
        <end position="355"/>
    </location>
</feature>
<gene>
    <name evidence="10" type="ORF">IX83_06645</name>
</gene>
<keyword evidence="8 9" id="KW-0472">Membrane</keyword>
<evidence type="ECO:0000256" key="1">
    <source>
        <dbReference type="ARBA" id="ARBA00004429"/>
    </source>
</evidence>
<dbReference type="EMBL" id="CP009238">
    <property type="protein sequence ID" value="AIL33032.1"/>
    <property type="molecule type" value="Genomic_DNA"/>
</dbReference>
<dbReference type="Proteomes" id="UP000028945">
    <property type="component" value="Chromosome"/>
</dbReference>
<dbReference type="RefSeq" id="WP_038500480.1">
    <property type="nucleotide sequence ID" value="NZ_AFWK01000021.1"/>
</dbReference>
<keyword evidence="5" id="KW-0997">Cell inner membrane</keyword>
<reference evidence="10 11" key="1">
    <citation type="journal article" date="2014" name="BMC Genomics">
        <title>A genomic perspective on a new bacterial genus and species from the Alcaligenaceae family, Basilea psittacipulmonis.</title>
        <authorList>
            <person name="Whiteson K.L."/>
            <person name="Hernandez D."/>
            <person name="Lazarevic V."/>
            <person name="Gaia N."/>
            <person name="Farinelli L."/>
            <person name="Francois P."/>
            <person name="Pilo P."/>
            <person name="Frey J."/>
            <person name="Schrenzel J."/>
        </authorList>
    </citation>
    <scope>NUCLEOTIDE SEQUENCE [LARGE SCALE GENOMIC DNA]</scope>
    <source>
        <strain evidence="10 11">DSM 24701</strain>
    </source>
</reference>
<dbReference type="Pfam" id="PF03739">
    <property type="entry name" value="LptF_LptG"/>
    <property type="match status" value="1"/>
</dbReference>
<dbReference type="InterPro" id="IPR030922">
    <property type="entry name" value="LptF"/>
</dbReference>
<dbReference type="GO" id="GO:0055085">
    <property type="term" value="P:transmembrane transport"/>
    <property type="evidence" value="ECO:0007669"/>
    <property type="project" value="InterPro"/>
</dbReference>
<dbReference type="KEGG" id="bpsi:IX83_06645"/>
<feature type="transmembrane region" description="Helical" evidence="9">
    <location>
        <begin position="274"/>
        <end position="294"/>
    </location>
</feature>
<dbReference type="GO" id="GO:0015920">
    <property type="term" value="P:lipopolysaccharide transport"/>
    <property type="evidence" value="ECO:0007669"/>
    <property type="project" value="TreeGrafter"/>
</dbReference>
<evidence type="ECO:0000256" key="8">
    <source>
        <dbReference type="ARBA" id="ARBA00023136"/>
    </source>
</evidence>
<evidence type="ECO:0000256" key="5">
    <source>
        <dbReference type="ARBA" id="ARBA00022519"/>
    </source>
</evidence>
<evidence type="ECO:0000256" key="4">
    <source>
        <dbReference type="ARBA" id="ARBA00022475"/>
    </source>
</evidence>
<dbReference type="AlphaFoldDB" id="A0A077DHJ4"/>
<proteinExistence type="predicted"/>
<dbReference type="GO" id="GO:0043190">
    <property type="term" value="C:ATP-binding cassette (ABC) transporter complex"/>
    <property type="evidence" value="ECO:0007669"/>
    <property type="project" value="InterPro"/>
</dbReference>
<sequence length="371" mass="41108">MSLFKRSVSNEIISHTSMVFCTLTIIWISVLLVRLLGQATQGAIGADLVFALSSLAVIAAVPTLLTLSLFLGVIMTISRNYRDHEMMVWFSSGVSTIDFIKPTLRVTLPLFILITLLTLFATPWSQQQISEYRVRFQNRSEISKVALGQFIEVSGGDKVVFIEPPKNSTDDMGQVFARIHSPGWYSIILSKNARILTNDAGERLVQLGEGTRYDTQADTAEFRTIAFDQYTIRVSNPDAAEQQNQVNNVIQNQIKARPSLLLFNDHHARSDAELFYRLSIPIAAIILSFLAIPLGAVNPRIGKSGALIIAGLLALIYMNVINLARSWISSGSLSYVLALVLVHGAIALCTIYFFWLRIRVKAPKPPVNIEA</sequence>
<evidence type="ECO:0000256" key="6">
    <source>
        <dbReference type="ARBA" id="ARBA00022692"/>
    </source>
</evidence>
<evidence type="ECO:0000256" key="9">
    <source>
        <dbReference type="SAM" id="Phobius"/>
    </source>
</evidence>
<organism evidence="10 11">
    <name type="scientific">Basilea psittacipulmonis DSM 24701</name>
    <dbReference type="NCBI Taxonomy" id="1072685"/>
    <lineage>
        <taxon>Bacteria</taxon>
        <taxon>Pseudomonadati</taxon>
        <taxon>Pseudomonadota</taxon>
        <taxon>Betaproteobacteria</taxon>
        <taxon>Burkholderiales</taxon>
        <taxon>Alcaligenaceae</taxon>
        <taxon>Basilea</taxon>
    </lineage>
</organism>
<dbReference type="PANTHER" id="PTHR33529:SF7">
    <property type="entry name" value="LIPOPOLYSACCHARIDE EXPORT SYSTEM PERMEASE PROTEIN LPTF"/>
    <property type="match status" value="1"/>
</dbReference>
<comment type="subcellular location">
    <subcellularLocation>
        <location evidence="1">Cell inner membrane</location>
        <topology evidence="1">Multi-pass membrane protein</topology>
    </subcellularLocation>
</comment>
<evidence type="ECO:0000256" key="3">
    <source>
        <dbReference type="ARBA" id="ARBA00022448"/>
    </source>
</evidence>
<feature type="transmembrane region" description="Helical" evidence="9">
    <location>
        <begin position="48"/>
        <end position="77"/>
    </location>
</feature>
<feature type="transmembrane region" description="Helical" evidence="9">
    <location>
        <begin position="306"/>
        <end position="328"/>
    </location>
</feature>
<keyword evidence="3" id="KW-0813">Transport</keyword>
<dbReference type="PANTHER" id="PTHR33529">
    <property type="entry name" value="SLR0882 PROTEIN-RELATED"/>
    <property type="match status" value="1"/>
</dbReference>
<name>A0A077DHJ4_9BURK</name>
<dbReference type="OrthoDB" id="9778062at2"/>
<dbReference type="eggNOG" id="COG0795">
    <property type="taxonomic scope" value="Bacteria"/>
</dbReference>
<feature type="transmembrane region" description="Helical" evidence="9">
    <location>
        <begin position="106"/>
        <end position="125"/>
    </location>
</feature>
<accession>A0A077DHJ4</accession>
<dbReference type="HOGENOM" id="CLU_028799_0_0_4"/>